<dbReference type="InterPro" id="IPR013976">
    <property type="entry name" value="HDOD"/>
</dbReference>
<dbReference type="RefSeq" id="WP_152647502.1">
    <property type="nucleotide sequence ID" value="NZ_CP059733.1"/>
</dbReference>
<dbReference type="SUPFAM" id="SSF109604">
    <property type="entry name" value="HD-domain/PDEase-like"/>
    <property type="match status" value="1"/>
</dbReference>
<dbReference type="CDD" id="cd00077">
    <property type="entry name" value="HDc"/>
    <property type="match status" value="1"/>
</dbReference>
<dbReference type="PROSITE" id="PS51833">
    <property type="entry name" value="HDOD"/>
    <property type="match status" value="1"/>
</dbReference>
<reference evidence="2 3" key="1">
    <citation type="journal article" date="2015" name="Genome Announc.">
        <title>Draft Genome Sequences of Marine Isolates of Thalassomonas viridans and Thalassomonas actiniarum.</title>
        <authorList>
            <person name="Olonade I."/>
            <person name="van Zyl L.J."/>
            <person name="Trindade M."/>
        </authorList>
    </citation>
    <scope>NUCLEOTIDE SEQUENCE [LARGE SCALE GENOMIC DNA]</scope>
    <source>
        <strain evidence="2 3">XOM25</strain>
    </source>
</reference>
<evidence type="ECO:0000259" key="1">
    <source>
        <dbReference type="PROSITE" id="PS51833"/>
    </source>
</evidence>
<name>A0AAE9Z8S8_9GAMM</name>
<sequence length="285" mass="31612">MLHTVEMDLADLITHELENNSLDLPTLPITAKKVREALNSSPDISASEIAEIITTDPAISIYLLKVANSALYSSGKRTFSCVKQAVNILGNARTVRLVTAYAIKQVFTSPSPFYTDFFNDILRHTLAVAAICRGMALFSPNLDPDKAMLAGLVHQIGKLPVLKYLSDTNQQLSKAQVDDLLTKIHPLIGQRILKRWNFPDALIKVAAEYLNFKRNPHAEADYTDIVITAYLQECVNSSHPHENLDWSEIPAFTKLGLSPELSELNDADLINEIETAHATFMLGEK</sequence>
<dbReference type="Proteomes" id="UP000032352">
    <property type="component" value="Chromosome"/>
</dbReference>
<dbReference type="KEGG" id="tvd:SG34_009990"/>
<dbReference type="AlphaFoldDB" id="A0AAE9Z8S8"/>
<dbReference type="InterPro" id="IPR052340">
    <property type="entry name" value="RNase_Y/CdgJ"/>
</dbReference>
<protein>
    <submittedName>
        <fullName evidence="2">HDOD domain-containing protein</fullName>
    </submittedName>
</protein>
<dbReference type="PANTHER" id="PTHR33525">
    <property type="match status" value="1"/>
</dbReference>
<evidence type="ECO:0000313" key="2">
    <source>
        <dbReference type="EMBL" id="WDE07187.1"/>
    </source>
</evidence>
<reference evidence="2 3" key="2">
    <citation type="journal article" date="2022" name="Mar. Drugs">
        <title>Bioassay-Guided Fractionation Leads to the Detection of Cholic Acid Generated by the Rare Thalassomonas sp.</title>
        <authorList>
            <person name="Pheiffer F."/>
            <person name="Schneider Y.K."/>
            <person name="Hansen E.H."/>
            <person name="Andersen J.H."/>
            <person name="Isaksson J."/>
            <person name="Busche T."/>
            <person name="R C."/>
            <person name="Kalinowski J."/>
            <person name="Zyl L.V."/>
            <person name="Trindade M."/>
        </authorList>
    </citation>
    <scope>NUCLEOTIDE SEQUENCE [LARGE SCALE GENOMIC DNA]</scope>
    <source>
        <strain evidence="2 3">XOM25</strain>
    </source>
</reference>
<organism evidence="2 3">
    <name type="scientific">Thalassomonas viridans</name>
    <dbReference type="NCBI Taxonomy" id="137584"/>
    <lineage>
        <taxon>Bacteria</taxon>
        <taxon>Pseudomonadati</taxon>
        <taxon>Pseudomonadota</taxon>
        <taxon>Gammaproteobacteria</taxon>
        <taxon>Alteromonadales</taxon>
        <taxon>Colwelliaceae</taxon>
        <taxon>Thalassomonas</taxon>
    </lineage>
</organism>
<gene>
    <name evidence="2" type="ORF">SG34_009990</name>
</gene>
<feature type="domain" description="HDOD" evidence="1">
    <location>
        <begin position="24"/>
        <end position="212"/>
    </location>
</feature>
<keyword evidence="3" id="KW-1185">Reference proteome</keyword>
<evidence type="ECO:0000313" key="3">
    <source>
        <dbReference type="Proteomes" id="UP000032352"/>
    </source>
</evidence>
<dbReference type="Pfam" id="PF08668">
    <property type="entry name" value="HDOD"/>
    <property type="match status" value="1"/>
</dbReference>
<accession>A0AAE9Z8S8</accession>
<dbReference type="EMBL" id="CP059733">
    <property type="protein sequence ID" value="WDE07187.1"/>
    <property type="molecule type" value="Genomic_DNA"/>
</dbReference>
<proteinExistence type="predicted"/>
<dbReference type="PANTHER" id="PTHR33525:SF3">
    <property type="entry name" value="RIBONUCLEASE Y"/>
    <property type="match status" value="1"/>
</dbReference>
<dbReference type="Gene3D" id="1.10.3210.10">
    <property type="entry name" value="Hypothetical protein af1432"/>
    <property type="match status" value="1"/>
</dbReference>
<dbReference type="InterPro" id="IPR003607">
    <property type="entry name" value="HD/PDEase_dom"/>
</dbReference>